<evidence type="ECO:0000256" key="1">
    <source>
        <dbReference type="ARBA" id="ARBA00004141"/>
    </source>
</evidence>
<evidence type="ECO:0000256" key="4">
    <source>
        <dbReference type="ARBA" id="ARBA00022989"/>
    </source>
</evidence>
<keyword evidence="5 7" id="KW-0472">Membrane</keyword>
<dbReference type="InterPro" id="IPR053937">
    <property type="entry name" value="GOST_TM"/>
</dbReference>
<feature type="transmembrane region" description="Helical" evidence="7">
    <location>
        <begin position="362"/>
        <end position="380"/>
    </location>
</feature>
<dbReference type="PANTHER" id="PTHR21229">
    <property type="entry name" value="LUNG SEVEN TRANSMEMBRANE RECEPTOR"/>
    <property type="match status" value="1"/>
</dbReference>
<feature type="domain" description="GOST seven transmembrane" evidence="9">
    <location>
        <begin position="223"/>
        <end position="426"/>
    </location>
</feature>
<dbReference type="Pfam" id="PF06814">
    <property type="entry name" value="GOST_TM"/>
    <property type="match status" value="2"/>
</dbReference>
<comment type="subcellular location">
    <subcellularLocation>
        <location evidence="1">Membrane</location>
        <topology evidence="1">Multi-pass membrane protein</topology>
    </subcellularLocation>
</comment>
<name>A0AAE1SWE4_9SOLA</name>
<sequence length="576" mass="64787">MARSISVQCLITALQLLLLLLSLFRSVESSIHIYDRDPFREVGNAYLVSGGIEGVASSRFIPPPRRPFRSTAHDGLSYIRFENITFSRSNAAADQHPTMAYNSGLVQIIIFEAADRDSIGGSPYGGQRSICCTTDLSKLEGCKQGEVIRTPSATDANWPMVLNVNFRGRQLSAQLKKEVYIKKTGMYNLFFISCDPKLKGMKVSGRTVWKNPDGYLPGRMSTLMKFYAIMTVAYILLAAIWCLQYVKHRQDVLPLQYYITGVIALGLLEMIFWYFDYAYFNNTGTRPVGLTTWVVTIGATRRTVSRLLILSISMGYGVVRPTLGGLTTKVLLLGITYFVASILLNITEYVGTINDIAGRARVLLVLPDALLDAFLILWIFTSLSKTLEQLQAKRSSVKLDIYRQFSNALAITVIASVAWIGYEGQFVWRFEAVFDSEKSASAIPRDVIQSVVVDTANIFAELLKLYLFEARKRTELEVYFKATDPFNERWQGSWIITAFWDILAFGLLCVICYLWAPSQSSQRYAYSDARGEDDDEETESLCKETPPGDIDLTKMDRREGSDSSDVEDDTQEGKRE</sequence>
<dbReference type="Proteomes" id="UP001291623">
    <property type="component" value="Unassembled WGS sequence"/>
</dbReference>
<keyword evidence="2 7" id="KW-0812">Transmembrane</keyword>
<feature type="transmembrane region" description="Helical" evidence="7">
    <location>
        <begin position="494"/>
        <end position="516"/>
    </location>
</feature>
<dbReference type="PANTHER" id="PTHR21229:SF1">
    <property type="entry name" value="GH17801P"/>
    <property type="match status" value="1"/>
</dbReference>
<dbReference type="GO" id="GO:0005794">
    <property type="term" value="C:Golgi apparatus"/>
    <property type="evidence" value="ECO:0007669"/>
    <property type="project" value="TreeGrafter"/>
</dbReference>
<keyword evidence="3 8" id="KW-0732">Signal</keyword>
<feature type="transmembrane region" description="Helical" evidence="7">
    <location>
        <begin position="401"/>
        <end position="422"/>
    </location>
</feature>
<evidence type="ECO:0000256" key="6">
    <source>
        <dbReference type="SAM" id="MobiDB-lite"/>
    </source>
</evidence>
<evidence type="ECO:0000256" key="7">
    <source>
        <dbReference type="SAM" id="Phobius"/>
    </source>
</evidence>
<feature type="chain" id="PRO_5041977490" description="GOST seven transmembrane domain-containing protein" evidence="8">
    <location>
        <begin position="30"/>
        <end position="576"/>
    </location>
</feature>
<feature type="transmembrane region" description="Helical" evidence="7">
    <location>
        <begin position="331"/>
        <end position="350"/>
    </location>
</feature>
<gene>
    <name evidence="10" type="ORF">RND71_003415</name>
</gene>
<comment type="caution">
    <text evidence="10">The sequence shown here is derived from an EMBL/GenBank/DDBJ whole genome shotgun (WGS) entry which is preliminary data.</text>
</comment>
<evidence type="ECO:0000256" key="2">
    <source>
        <dbReference type="ARBA" id="ARBA00022692"/>
    </source>
</evidence>
<feature type="domain" description="GOST seven transmembrane" evidence="9">
    <location>
        <begin position="476"/>
        <end position="522"/>
    </location>
</feature>
<keyword evidence="4 7" id="KW-1133">Transmembrane helix</keyword>
<evidence type="ECO:0000313" key="11">
    <source>
        <dbReference type="Proteomes" id="UP001291623"/>
    </source>
</evidence>
<evidence type="ECO:0000256" key="5">
    <source>
        <dbReference type="ARBA" id="ARBA00023136"/>
    </source>
</evidence>
<proteinExistence type="predicted"/>
<feature type="signal peptide" evidence="8">
    <location>
        <begin position="1"/>
        <end position="29"/>
    </location>
</feature>
<evidence type="ECO:0000313" key="10">
    <source>
        <dbReference type="EMBL" id="KAK4377119.1"/>
    </source>
</evidence>
<protein>
    <recommendedName>
        <fullName evidence="9">GOST seven transmembrane domain-containing protein</fullName>
    </recommendedName>
</protein>
<dbReference type="InterPro" id="IPR009637">
    <property type="entry name" value="GPR107/GPR108-like"/>
</dbReference>
<keyword evidence="11" id="KW-1185">Reference proteome</keyword>
<evidence type="ECO:0000259" key="9">
    <source>
        <dbReference type="Pfam" id="PF06814"/>
    </source>
</evidence>
<accession>A0AAE1SWE4</accession>
<organism evidence="10 11">
    <name type="scientific">Anisodus tanguticus</name>
    <dbReference type="NCBI Taxonomy" id="243964"/>
    <lineage>
        <taxon>Eukaryota</taxon>
        <taxon>Viridiplantae</taxon>
        <taxon>Streptophyta</taxon>
        <taxon>Embryophyta</taxon>
        <taxon>Tracheophyta</taxon>
        <taxon>Spermatophyta</taxon>
        <taxon>Magnoliopsida</taxon>
        <taxon>eudicotyledons</taxon>
        <taxon>Gunneridae</taxon>
        <taxon>Pentapetalae</taxon>
        <taxon>asterids</taxon>
        <taxon>lamiids</taxon>
        <taxon>Solanales</taxon>
        <taxon>Solanaceae</taxon>
        <taxon>Solanoideae</taxon>
        <taxon>Hyoscyameae</taxon>
        <taxon>Anisodus</taxon>
    </lineage>
</organism>
<dbReference type="AlphaFoldDB" id="A0AAE1SWE4"/>
<evidence type="ECO:0000256" key="8">
    <source>
        <dbReference type="SAM" id="SignalP"/>
    </source>
</evidence>
<feature type="transmembrane region" description="Helical" evidence="7">
    <location>
        <begin position="255"/>
        <end position="275"/>
    </location>
</feature>
<evidence type="ECO:0000256" key="3">
    <source>
        <dbReference type="ARBA" id="ARBA00022729"/>
    </source>
</evidence>
<feature type="transmembrane region" description="Helical" evidence="7">
    <location>
        <begin position="226"/>
        <end position="243"/>
    </location>
</feature>
<dbReference type="EMBL" id="JAVYJV010000002">
    <property type="protein sequence ID" value="KAK4377119.1"/>
    <property type="molecule type" value="Genomic_DNA"/>
</dbReference>
<reference evidence="10" key="1">
    <citation type="submission" date="2023-12" db="EMBL/GenBank/DDBJ databases">
        <title>Genome assembly of Anisodus tanguticus.</title>
        <authorList>
            <person name="Wang Y.-J."/>
        </authorList>
    </citation>
    <scope>NUCLEOTIDE SEQUENCE</scope>
    <source>
        <strain evidence="10">KB-2021</strain>
        <tissue evidence="10">Leaf</tissue>
    </source>
</reference>
<feature type="compositionally biased region" description="Basic and acidic residues" evidence="6">
    <location>
        <begin position="551"/>
        <end position="561"/>
    </location>
</feature>
<feature type="region of interest" description="Disordered" evidence="6">
    <location>
        <begin position="527"/>
        <end position="576"/>
    </location>
</feature>
<dbReference type="GO" id="GO:0016020">
    <property type="term" value="C:membrane"/>
    <property type="evidence" value="ECO:0007669"/>
    <property type="project" value="UniProtKB-SubCell"/>
</dbReference>